<evidence type="ECO:0000256" key="11">
    <source>
        <dbReference type="SAM" id="Phobius"/>
    </source>
</evidence>
<comment type="subcellular location">
    <subcellularLocation>
        <location evidence="2">Endomembrane system</location>
        <topology evidence="2">Multi-pass membrane protein</topology>
    </subcellularLocation>
</comment>
<feature type="domain" description="SWEET-like" evidence="12">
    <location>
        <begin position="807"/>
        <end position="1120"/>
    </location>
</feature>
<feature type="transmembrane region" description="Helical" evidence="11">
    <location>
        <begin position="852"/>
        <end position="874"/>
    </location>
</feature>
<keyword evidence="7" id="KW-0833">Ubl conjugation pathway</keyword>
<keyword evidence="9 11" id="KW-0472">Membrane</keyword>
<dbReference type="InterPro" id="IPR057425">
    <property type="entry name" value="DUF2921_N"/>
</dbReference>
<evidence type="ECO:0000256" key="2">
    <source>
        <dbReference type="ARBA" id="ARBA00004127"/>
    </source>
</evidence>
<dbReference type="GO" id="GO:0061630">
    <property type="term" value="F:ubiquitin protein ligase activity"/>
    <property type="evidence" value="ECO:0007669"/>
    <property type="project" value="UniProtKB-EC"/>
</dbReference>
<keyword evidence="5" id="KW-0808">Transferase</keyword>
<keyword evidence="8 11" id="KW-1133">Transmembrane helix</keyword>
<comment type="caution">
    <text evidence="14">The sequence shown here is derived from an EMBL/GenBank/DDBJ whole genome shotgun (WGS) entry which is preliminary data.</text>
</comment>
<dbReference type="Proteomes" id="UP001633002">
    <property type="component" value="Unassembled WGS sequence"/>
</dbReference>
<sequence>MRASFPDRDVWRKEQYDEIRCLFGCSQAAERKEVLGLGEQNIVKQQTLLCNMAKLVLAVLLFLLNVVPGTCAWGDGTSVSSAGSALGGESSGGGRVGDVSLGGPKRPKYTRAAEVRAKCPVVDYRKTDAPTRSRRRRPLMQRLSFYNGDWEQDEGAPQLMPFMSETGTENSPYWGRTQLGSLDITNVARNQSPVRNLAGTLELVITSGLFGATGGGPQFQEKATFFVNSSSAEGESTFTMAPGFSSLTFEVEGIYQQAQDEDMVCMLGCAYLPSPDAGLTWSNVQNQDRTKQLIKDCDIMVQLHYPLSYNLTSRVIRGEIKSLRSADQPFYFWPISLTSQITVDSLYEANAKDLAESVCSSESPGSRYVDAYRPTQMDFCDLATEYLTGAWIDIDPNWNCSVSQEFCGRIGPFAPYSEDYYHVKEEDYNTSKALIMVQNFRSRCFNEEEVEVPVSSVFRLVPVAESLTVAHSRSALDAQTIVMEGYWTNASDHLCMVGCAVNESNHQPELCDLRVCLSIPLSLTIKHRNVFDGSISSIQEEPPFYPLSFHVKLDYNRGFPWRLSSELHYNYTSLEAAEAVLNKYEPVYNSFHTSWLKYPKLIGGALNHYRLLSEDLSLDYSVDSQDVAQVRFVVVAIDDYLPFLWSGFVQASSGSSGSGSSSMEEGVLDPVVNDSIRTDTDPAVTNRLKEKRQYLNIAGTLSINQPLVWKEFKIFTEGLYNPKDGKMYMTGCRSVTAQWEVISDPGWGLDEGMDCDIEVVIIYPATFASWLSNPSVQVVVKSTRTEDNPFYFDEIKVRTRPILYRKQREQLLSQKSVEGALSVLTLSLMLVCIISQLLYVRNHPESAPYISLVMVAIQAMGYALPLVTGAEALLTRKFDYRRDFFYRESGWTQMIIYLDKILTLVAFLFTVRLFEVVWRTRTALPSAHSPGERGVAFTCLILHTLGLISVMSLHTQNPSFPANVIPVDVGEMPPPAPVAFLPTMDNNFTVSASPEGGSQWFDVNRMGPVWKVVLQEYAGLVDDLFLLPQAIALGLWSFDGKPLRTVFYMGLTFLQIVPHVYDSFRVPGLEGFSYSVYANPSFDFYTNLGNVLIPSLASILAVLVYVQQRWKSCLRFPSRFSYKPLSSKVNETELVQNHGRHPLPPIPEDEE</sequence>
<proteinExistence type="predicted"/>
<evidence type="ECO:0000256" key="10">
    <source>
        <dbReference type="SAM" id="MobiDB-lite"/>
    </source>
</evidence>
<evidence type="ECO:0000259" key="13">
    <source>
        <dbReference type="Pfam" id="PF25333"/>
    </source>
</evidence>
<reference evidence="14 15" key="1">
    <citation type="submission" date="2024-09" db="EMBL/GenBank/DDBJ databases">
        <title>Chromosome-scale assembly of Riccia sorocarpa.</title>
        <authorList>
            <person name="Paukszto L."/>
        </authorList>
    </citation>
    <scope>NUCLEOTIDE SEQUENCE [LARGE SCALE GENOMIC DNA]</scope>
    <source>
        <strain evidence="14">LP-2024</strain>
        <tissue evidence="14">Aerial parts of the thallus</tissue>
    </source>
</reference>
<accession>A0ABD3HTT6</accession>
<evidence type="ECO:0000256" key="6">
    <source>
        <dbReference type="ARBA" id="ARBA00022692"/>
    </source>
</evidence>
<dbReference type="GO" id="GO:0012505">
    <property type="term" value="C:endomembrane system"/>
    <property type="evidence" value="ECO:0007669"/>
    <property type="project" value="UniProtKB-SubCell"/>
</dbReference>
<feature type="region of interest" description="Disordered" evidence="10">
    <location>
        <begin position="83"/>
        <end position="107"/>
    </location>
</feature>
<dbReference type="AlphaFoldDB" id="A0ABD3HTT6"/>
<keyword evidence="15" id="KW-1185">Reference proteome</keyword>
<evidence type="ECO:0000256" key="1">
    <source>
        <dbReference type="ARBA" id="ARBA00000900"/>
    </source>
</evidence>
<keyword evidence="6 11" id="KW-0812">Transmembrane</keyword>
<feature type="domain" description="DUF2921" evidence="13">
    <location>
        <begin position="126"/>
        <end position="336"/>
    </location>
</feature>
<dbReference type="EC" id="2.3.2.27" evidence="4"/>
<feature type="compositionally biased region" description="Gly residues" evidence="10">
    <location>
        <begin position="85"/>
        <end position="96"/>
    </location>
</feature>
<dbReference type="PANTHER" id="PTHR33389">
    <property type="entry name" value="FAMILY PROTEIN, PUTATIVE (DUF2921)-RELATED"/>
    <property type="match status" value="1"/>
</dbReference>
<evidence type="ECO:0000256" key="8">
    <source>
        <dbReference type="ARBA" id="ARBA00022989"/>
    </source>
</evidence>
<evidence type="ECO:0000259" key="12">
    <source>
        <dbReference type="Pfam" id="PF11145"/>
    </source>
</evidence>
<dbReference type="Pfam" id="PF11145">
    <property type="entry name" value="DUF2921"/>
    <property type="match status" value="1"/>
</dbReference>
<feature type="transmembrane region" description="Helical" evidence="11">
    <location>
        <begin position="819"/>
        <end position="840"/>
    </location>
</feature>
<comment type="pathway">
    <text evidence="3">Protein modification; protein ubiquitination.</text>
</comment>
<dbReference type="Pfam" id="PF25333">
    <property type="entry name" value="DUF2921_N"/>
    <property type="match status" value="3"/>
</dbReference>
<evidence type="ECO:0000256" key="4">
    <source>
        <dbReference type="ARBA" id="ARBA00012483"/>
    </source>
</evidence>
<evidence type="ECO:0000313" key="14">
    <source>
        <dbReference type="EMBL" id="KAL3694089.1"/>
    </source>
</evidence>
<evidence type="ECO:0000256" key="3">
    <source>
        <dbReference type="ARBA" id="ARBA00004906"/>
    </source>
</evidence>
<protein>
    <recommendedName>
        <fullName evidence="4">RING-type E3 ubiquitin transferase</fullName>
        <ecNumber evidence="4">2.3.2.27</ecNumber>
    </recommendedName>
</protein>
<feature type="transmembrane region" description="Helical" evidence="11">
    <location>
        <begin position="1045"/>
        <end position="1064"/>
    </location>
</feature>
<dbReference type="PANTHER" id="PTHR33389:SF18">
    <property type="entry name" value="OS01G0677900 PROTEIN"/>
    <property type="match status" value="1"/>
</dbReference>
<dbReference type="EMBL" id="JBJQOH010000003">
    <property type="protein sequence ID" value="KAL3694089.1"/>
    <property type="molecule type" value="Genomic_DNA"/>
</dbReference>
<name>A0ABD3HTT6_9MARC</name>
<feature type="domain" description="DUF2921" evidence="13">
    <location>
        <begin position="703"/>
        <end position="795"/>
    </location>
</feature>
<organism evidence="14 15">
    <name type="scientific">Riccia sorocarpa</name>
    <dbReference type="NCBI Taxonomy" id="122646"/>
    <lineage>
        <taxon>Eukaryota</taxon>
        <taxon>Viridiplantae</taxon>
        <taxon>Streptophyta</taxon>
        <taxon>Embryophyta</taxon>
        <taxon>Marchantiophyta</taxon>
        <taxon>Marchantiopsida</taxon>
        <taxon>Marchantiidae</taxon>
        <taxon>Marchantiales</taxon>
        <taxon>Ricciaceae</taxon>
        <taxon>Riccia</taxon>
    </lineage>
</organism>
<evidence type="ECO:0000313" key="15">
    <source>
        <dbReference type="Proteomes" id="UP001633002"/>
    </source>
</evidence>
<dbReference type="InterPro" id="IPR021319">
    <property type="entry name" value="DUF2921"/>
</dbReference>
<feature type="transmembrane region" description="Helical" evidence="11">
    <location>
        <begin position="1084"/>
        <end position="1106"/>
    </location>
</feature>
<feature type="domain" description="DUF2921" evidence="13">
    <location>
        <begin position="385"/>
        <end position="541"/>
    </location>
</feature>
<evidence type="ECO:0000256" key="7">
    <source>
        <dbReference type="ARBA" id="ARBA00022786"/>
    </source>
</evidence>
<feature type="transmembrane region" description="Helical" evidence="11">
    <location>
        <begin position="894"/>
        <end position="914"/>
    </location>
</feature>
<gene>
    <name evidence="14" type="ORF">R1sor_007740</name>
</gene>
<evidence type="ECO:0000256" key="9">
    <source>
        <dbReference type="ARBA" id="ARBA00023136"/>
    </source>
</evidence>
<evidence type="ECO:0000256" key="5">
    <source>
        <dbReference type="ARBA" id="ARBA00022679"/>
    </source>
</evidence>
<comment type="catalytic activity">
    <reaction evidence="1">
        <text>S-ubiquitinyl-[E2 ubiquitin-conjugating enzyme]-L-cysteine + [acceptor protein]-L-lysine = [E2 ubiquitin-conjugating enzyme]-L-cysteine + N(6)-ubiquitinyl-[acceptor protein]-L-lysine.</text>
        <dbReference type="EC" id="2.3.2.27"/>
    </reaction>
</comment>